<dbReference type="PROSITE" id="PS00478">
    <property type="entry name" value="LIM_DOMAIN_1"/>
    <property type="match status" value="3"/>
</dbReference>
<dbReference type="Gene3D" id="2.10.110.10">
    <property type="entry name" value="Cysteine Rich Protein"/>
    <property type="match status" value="3"/>
</dbReference>
<dbReference type="SUPFAM" id="SSF57716">
    <property type="entry name" value="Glucocorticoid receptor-like (DNA-binding domain)"/>
    <property type="match status" value="2"/>
</dbReference>
<reference evidence="8" key="1">
    <citation type="submission" date="2022-07" db="EMBL/GenBank/DDBJ databases">
        <title>Phylogenomic reconstructions and comparative analyses of Kickxellomycotina fungi.</title>
        <authorList>
            <person name="Reynolds N.K."/>
            <person name="Stajich J.E."/>
            <person name="Barry K."/>
            <person name="Grigoriev I.V."/>
            <person name="Crous P."/>
            <person name="Smith M.E."/>
        </authorList>
    </citation>
    <scope>NUCLEOTIDE SEQUENCE</scope>
    <source>
        <strain evidence="8">RSA 861</strain>
    </source>
</reference>
<dbReference type="GO" id="GO:0046872">
    <property type="term" value="F:metal ion binding"/>
    <property type="evidence" value="ECO:0007669"/>
    <property type="project" value="UniProtKB-KW"/>
</dbReference>
<evidence type="ECO:0000256" key="5">
    <source>
        <dbReference type="SAM" id="MobiDB-lite"/>
    </source>
</evidence>
<keyword evidence="9" id="KW-1185">Reference proteome</keyword>
<accession>A0A9W8DQQ8</accession>
<dbReference type="PROSITE" id="PS50238">
    <property type="entry name" value="RHOGAP"/>
    <property type="match status" value="1"/>
</dbReference>
<feature type="domain" description="LIM zinc-binding" evidence="6">
    <location>
        <begin position="396"/>
        <end position="459"/>
    </location>
</feature>
<gene>
    <name evidence="8" type="primary">rga1_2</name>
    <name evidence="8" type="ORF">IWQ60_009093</name>
</gene>
<evidence type="ECO:0000313" key="9">
    <source>
        <dbReference type="Proteomes" id="UP001150569"/>
    </source>
</evidence>
<comment type="caution">
    <text evidence="8">The sequence shown here is derived from an EMBL/GenBank/DDBJ whole genome shotgun (WGS) entry which is preliminary data.</text>
</comment>
<evidence type="ECO:0000256" key="3">
    <source>
        <dbReference type="ARBA" id="ARBA00022833"/>
    </source>
</evidence>
<feature type="region of interest" description="Disordered" evidence="5">
    <location>
        <begin position="517"/>
        <end position="539"/>
    </location>
</feature>
<dbReference type="PANTHER" id="PTHR14963:SF7">
    <property type="entry name" value="RHO GTPASE-ACTIVATING PROTEIN 19"/>
    <property type="match status" value="1"/>
</dbReference>
<feature type="region of interest" description="Disordered" evidence="5">
    <location>
        <begin position="622"/>
        <end position="743"/>
    </location>
</feature>
<dbReference type="SMART" id="SM00324">
    <property type="entry name" value="RhoGAP"/>
    <property type="match status" value="1"/>
</dbReference>
<protein>
    <submittedName>
        <fullName evidence="8">Rho-type GTPase activating protein Rga1</fullName>
    </submittedName>
</protein>
<dbReference type="InterPro" id="IPR000198">
    <property type="entry name" value="RhoGAP_dom"/>
</dbReference>
<keyword evidence="2 4" id="KW-0479">Metal-binding</keyword>
<keyword evidence="4" id="KW-0440">LIM domain</keyword>
<dbReference type="InterPro" id="IPR008936">
    <property type="entry name" value="Rho_GTPase_activation_prot"/>
</dbReference>
<dbReference type="PROSITE" id="PS50023">
    <property type="entry name" value="LIM_DOMAIN_2"/>
    <property type="match status" value="3"/>
</dbReference>
<feature type="region of interest" description="Disordered" evidence="5">
    <location>
        <begin position="576"/>
        <end position="601"/>
    </location>
</feature>
<dbReference type="Proteomes" id="UP001150569">
    <property type="component" value="Unassembled WGS sequence"/>
</dbReference>
<evidence type="ECO:0000256" key="2">
    <source>
        <dbReference type="ARBA" id="ARBA00022723"/>
    </source>
</evidence>
<dbReference type="SUPFAM" id="SSF48350">
    <property type="entry name" value="GTPase activation domain, GAP"/>
    <property type="match status" value="1"/>
</dbReference>
<name>A0A9W8DQQ8_9FUNG</name>
<dbReference type="GO" id="GO:0007165">
    <property type="term" value="P:signal transduction"/>
    <property type="evidence" value="ECO:0007669"/>
    <property type="project" value="InterPro"/>
</dbReference>
<dbReference type="Gene3D" id="1.10.555.10">
    <property type="entry name" value="Rho GTPase activation protein"/>
    <property type="match status" value="1"/>
</dbReference>
<feature type="region of interest" description="Disordered" evidence="5">
    <location>
        <begin position="1062"/>
        <end position="1091"/>
    </location>
</feature>
<evidence type="ECO:0000259" key="7">
    <source>
        <dbReference type="PROSITE" id="PS50238"/>
    </source>
</evidence>
<proteinExistence type="predicted"/>
<keyword evidence="1" id="KW-0343">GTPase activation</keyword>
<keyword evidence="3 4" id="KW-0862">Zinc</keyword>
<evidence type="ECO:0000256" key="4">
    <source>
        <dbReference type="PROSITE-ProRule" id="PRU00125"/>
    </source>
</evidence>
<evidence type="ECO:0000256" key="1">
    <source>
        <dbReference type="ARBA" id="ARBA00022468"/>
    </source>
</evidence>
<dbReference type="CDD" id="cd09392">
    <property type="entry name" value="LIM2_Lrg1p_like"/>
    <property type="match status" value="1"/>
</dbReference>
<dbReference type="Pfam" id="PF00412">
    <property type="entry name" value="LIM"/>
    <property type="match status" value="2"/>
</dbReference>
<dbReference type="EMBL" id="JANBPT010000730">
    <property type="protein sequence ID" value="KAJ1913727.1"/>
    <property type="molecule type" value="Genomic_DNA"/>
</dbReference>
<dbReference type="AlphaFoldDB" id="A0A9W8DQQ8"/>
<evidence type="ECO:0000313" key="8">
    <source>
        <dbReference type="EMBL" id="KAJ1913727.1"/>
    </source>
</evidence>
<dbReference type="GO" id="GO:0005096">
    <property type="term" value="F:GTPase activator activity"/>
    <property type="evidence" value="ECO:0007669"/>
    <property type="project" value="UniProtKB-KW"/>
</dbReference>
<feature type="domain" description="Rho-GAP" evidence="7">
    <location>
        <begin position="834"/>
        <end position="1020"/>
    </location>
</feature>
<organism evidence="8 9">
    <name type="scientific">Tieghemiomyces parasiticus</name>
    <dbReference type="NCBI Taxonomy" id="78921"/>
    <lineage>
        <taxon>Eukaryota</taxon>
        <taxon>Fungi</taxon>
        <taxon>Fungi incertae sedis</taxon>
        <taxon>Zoopagomycota</taxon>
        <taxon>Kickxellomycotina</taxon>
        <taxon>Dimargaritomycetes</taxon>
        <taxon>Dimargaritales</taxon>
        <taxon>Dimargaritaceae</taxon>
        <taxon>Tieghemiomyces</taxon>
    </lineage>
</organism>
<feature type="domain" description="LIM zinc-binding" evidence="6">
    <location>
        <begin position="21"/>
        <end position="82"/>
    </location>
</feature>
<feature type="domain" description="LIM zinc-binding" evidence="6">
    <location>
        <begin position="84"/>
        <end position="144"/>
    </location>
</feature>
<dbReference type="GO" id="GO:0005737">
    <property type="term" value="C:cytoplasm"/>
    <property type="evidence" value="ECO:0007669"/>
    <property type="project" value="TreeGrafter"/>
</dbReference>
<sequence>MTHSTEVATRSAEEPAQATEKACSRCSKTLPRHYVRALNATYHLDCFTCLVCGQVVANKFFPITSPNGETFALCEKDYYRQLDLLCYRCDQPLQHSYISADDKKYHLDHFTCSMCPTVFGPEDVYYEEDGNVFCGKHYAQIASIKCVGCQLGILRQYIEITTDTVAEPWHPECYMIYKFWHVRIAPQVYTPTSRHESIGSVTNLDKDQIVDRAPPSLSNITEDIIYSIWTILSTFEESSAACISDMLIHVSKGVYVEALHVAEKFIMHVHTIFTAIDDLEDQLAQFDDATGLQHTKEPKILCKRIIRFFALLSNSEDITSSKGIEMTEELLSLVTGLAHYLKMLIRAALMGALKAEREYGSKISLNGLLHKLAEINDRDTAVAFQLSYRDIGVSSDLCALCQVTLEEECISYKSRRWHKACFNCDGCGRTLKHLYQKAAYDEAGHRVLCSTCTPQVPVPPTVRPFAFVTQLEQYSFLLRVALKRLYNLLNRKNGRLSATLLSPKAPSKAIESPAAGMTRVHPGDTAAHAPPPAKAPRGEDQKTIDMDVEHVMPPSPTVIRPPSTADVMAAAAPPEDMGITERPKDPPAPATAQSDLKRKPTLERHYVQADAVALVMVDQDAAGPPVPPKEGLLPRASSAARLPEEALRETQFYRPTIVDPPLSWEKPRDHRSRTMQPRSRTEGSLPLGSAANSTGSTPGGTQPPTPEAVVNRSDPQLGASYSPVPRPVPTLITQPDASGGGRAGATKTLLCELNLLEHFLAKHVAVLQLIPLVQNYVQADELLSMVGSRKQSIWTRLKANMNQKKKPAGKAKDVVFGSTMEELVERQGIESQHATVSTVVRVPLFFELVMDALKPKNLAVEGIFRKNGNIRRLKELSDAIDHDIHSVDLSVETAVQCAALLKKFLRELAEPLLTFRLHRLFLACERIQDETDQRRAFHLACVLLPAPNRDCAEVLFGLLRFAARFAHISADEGSRMDLGNLSTVITPNILYSNSKDPLKDDSFAAIQAVYNLLQHQDTYWTVPADIAHVLQQERIVDDNIGALNSKDILKRVEHVVRSIKKPHPGAEYAESNPSSAKHAAASRPPGLVGKG</sequence>
<dbReference type="Pfam" id="PF00620">
    <property type="entry name" value="RhoGAP"/>
    <property type="match status" value="1"/>
</dbReference>
<dbReference type="OrthoDB" id="20689at2759"/>
<dbReference type="PANTHER" id="PTHR14963">
    <property type="entry name" value="RHO GTPASE ACTIVATING PROTEIN 18,19-RELATED"/>
    <property type="match status" value="1"/>
</dbReference>
<dbReference type="GO" id="GO:0051056">
    <property type="term" value="P:regulation of small GTPase mediated signal transduction"/>
    <property type="evidence" value="ECO:0007669"/>
    <property type="project" value="TreeGrafter"/>
</dbReference>
<dbReference type="SMART" id="SM00132">
    <property type="entry name" value="LIM"/>
    <property type="match status" value="3"/>
</dbReference>
<dbReference type="InterPro" id="IPR001781">
    <property type="entry name" value="Znf_LIM"/>
</dbReference>
<evidence type="ECO:0000259" key="6">
    <source>
        <dbReference type="PROSITE" id="PS50023"/>
    </source>
</evidence>